<sequence length="107" mass="11613">MGNEDRLTSRDSTSPRPTDAVQTNGQTLRPVFRTGKYIAAGGARARTEETSRHSASPSRKKGHFLLHNPTQRGRAIVSADNAPPPPTCRGPPAADSPLRKCHFQRAN</sequence>
<gene>
    <name evidence="2" type="ORF">EVAR_70248_1</name>
</gene>
<dbReference type="Proteomes" id="UP000299102">
    <property type="component" value="Unassembled WGS sequence"/>
</dbReference>
<dbReference type="EMBL" id="BGZK01002600">
    <property type="protein sequence ID" value="GBP95224.1"/>
    <property type="molecule type" value="Genomic_DNA"/>
</dbReference>
<reference evidence="2 3" key="1">
    <citation type="journal article" date="2019" name="Commun. Biol.">
        <title>The bagworm genome reveals a unique fibroin gene that provides high tensile strength.</title>
        <authorList>
            <person name="Kono N."/>
            <person name="Nakamura H."/>
            <person name="Ohtoshi R."/>
            <person name="Tomita M."/>
            <person name="Numata K."/>
            <person name="Arakawa K."/>
        </authorList>
    </citation>
    <scope>NUCLEOTIDE SEQUENCE [LARGE SCALE GENOMIC DNA]</scope>
</reference>
<proteinExistence type="predicted"/>
<evidence type="ECO:0000313" key="2">
    <source>
        <dbReference type="EMBL" id="GBP95224.1"/>
    </source>
</evidence>
<comment type="caution">
    <text evidence="2">The sequence shown here is derived from an EMBL/GenBank/DDBJ whole genome shotgun (WGS) entry which is preliminary data.</text>
</comment>
<feature type="compositionally biased region" description="Polar residues" evidence="1">
    <location>
        <begin position="10"/>
        <end position="27"/>
    </location>
</feature>
<evidence type="ECO:0000313" key="3">
    <source>
        <dbReference type="Proteomes" id="UP000299102"/>
    </source>
</evidence>
<protein>
    <submittedName>
        <fullName evidence="2">Uncharacterized protein</fullName>
    </submittedName>
</protein>
<organism evidence="2 3">
    <name type="scientific">Eumeta variegata</name>
    <name type="common">Bagworm moth</name>
    <name type="synonym">Eumeta japonica</name>
    <dbReference type="NCBI Taxonomy" id="151549"/>
    <lineage>
        <taxon>Eukaryota</taxon>
        <taxon>Metazoa</taxon>
        <taxon>Ecdysozoa</taxon>
        <taxon>Arthropoda</taxon>
        <taxon>Hexapoda</taxon>
        <taxon>Insecta</taxon>
        <taxon>Pterygota</taxon>
        <taxon>Neoptera</taxon>
        <taxon>Endopterygota</taxon>
        <taxon>Lepidoptera</taxon>
        <taxon>Glossata</taxon>
        <taxon>Ditrysia</taxon>
        <taxon>Tineoidea</taxon>
        <taxon>Psychidae</taxon>
        <taxon>Oiketicinae</taxon>
        <taxon>Eumeta</taxon>
    </lineage>
</organism>
<feature type="region of interest" description="Disordered" evidence="1">
    <location>
        <begin position="1"/>
        <end position="28"/>
    </location>
</feature>
<evidence type="ECO:0000256" key="1">
    <source>
        <dbReference type="SAM" id="MobiDB-lite"/>
    </source>
</evidence>
<name>A0A4C2A7M3_EUMVA</name>
<dbReference type="AlphaFoldDB" id="A0A4C2A7M3"/>
<accession>A0A4C2A7M3</accession>
<keyword evidence="3" id="KW-1185">Reference proteome</keyword>
<feature type="region of interest" description="Disordered" evidence="1">
    <location>
        <begin position="40"/>
        <end position="107"/>
    </location>
</feature>